<evidence type="ECO:0000313" key="4">
    <source>
        <dbReference type="EMBL" id="OBQ45998.1"/>
    </source>
</evidence>
<dbReference type="STRING" id="1560234.SP90_15000"/>
<dbReference type="Gene3D" id="3.40.630.30">
    <property type="match status" value="1"/>
</dbReference>
<evidence type="ECO:0000313" key="5">
    <source>
        <dbReference type="Proteomes" id="UP000091979"/>
    </source>
</evidence>
<dbReference type="GO" id="GO:0016747">
    <property type="term" value="F:acyltransferase activity, transferring groups other than amino-acyl groups"/>
    <property type="evidence" value="ECO:0007669"/>
    <property type="project" value="InterPro"/>
</dbReference>
<reference evidence="4 5" key="1">
    <citation type="submission" date="2015-01" db="EMBL/GenBank/DDBJ databases">
        <title>Desulfovibrio sp. JC271 draft genome sequence.</title>
        <authorList>
            <person name="Shivani Y."/>
            <person name="Subhash Y."/>
            <person name="Sasikala C."/>
            <person name="Ramana C.V."/>
        </authorList>
    </citation>
    <scope>NUCLEOTIDE SEQUENCE [LARGE SCALE GENOMIC DNA]</scope>
    <source>
        <strain evidence="4 5">JC271</strain>
    </source>
</reference>
<dbReference type="SUPFAM" id="SSF55729">
    <property type="entry name" value="Acyl-CoA N-acyltransferases (Nat)"/>
    <property type="match status" value="1"/>
</dbReference>
<keyword evidence="2" id="KW-0012">Acyltransferase</keyword>
<name>A0A1B7X9G8_9BACT</name>
<evidence type="ECO:0000259" key="3">
    <source>
        <dbReference type="PROSITE" id="PS51186"/>
    </source>
</evidence>
<sequence>MVQVRQITTISDEQKQELVNLLMDSVEGGASMGFLAPLSEEKARAYWNDVEKALQFGLRVFVAEAGSSIVGSVQLSPCPKENGKHRAEILKLFVLRSHRRMGIAKQLMQYAQEYAATLKCSLLILDTHEGSNAEVLYRSIGWIKAGIIPGYASNPDGVMYPTAFYYKEL</sequence>
<dbReference type="InterPro" id="IPR000182">
    <property type="entry name" value="GNAT_dom"/>
</dbReference>
<dbReference type="AlphaFoldDB" id="A0A1B7X9G8"/>
<dbReference type="Proteomes" id="UP000091979">
    <property type="component" value="Unassembled WGS sequence"/>
</dbReference>
<evidence type="ECO:0000256" key="1">
    <source>
        <dbReference type="ARBA" id="ARBA00022679"/>
    </source>
</evidence>
<dbReference type="PANTHER" id="PTHR43877">
    <property type="entry name" value="AMINOALKYLPHOSPHONATE N-ACETYLTRANSFERASE-RELATED-RELATED"/>
    <property type="match status" value="1"/>
</dbReference>
<dbReference type="PATRIC" id="fig|1560234.3.peg.2281"/>
<keyword evidence="5" id="KW-1185">Reference proteome</keyword>
<organism evidence="4 5">
    <name type="scientific">Halodesulfovibrio spirochaetisodalis</name>
    <dbReference type="NCBI Taxonomy" id="1560234"/>
    <lineage>
        <taxon>Bacteria</taxon>
        <taxon>Pseudomonadati</taxon>
        <taxon>Thermodesulfobacteriota</taxon>
        <taxon>Desulfovibrionia</taxon>
        <taxon>Desulfovibrionales</taxon>
        <taxon>Desulfovibrionaceae</taxon>
        <taxon>Halodesulfovibrio</taxon>
    </lineage>
</organism>
<dbReference type="PROSITE" id="PS51186">
    <property type="entry name" value="GNAT"/>
    <property type="match status" value="1"/>
</dbReference>
<accession>A0A1B7X9G8</accession>
<gene>
    <name evidence="4" type="ORF">SP90_15000</name>
</gene>
<dbReference type="PANTHER" id="PTHR43877:SF1">
    <property type="entry name" value="ACETYLTRANSFERASE"/>
    <property type="match status" value="1"/>
</dbReference>
<evidence type="ECO:0000256" key="2">
    <source>
        <dbReference type="ARBA" id="ARBA00023315"/>
    </source>
</evidence>
<dbReference type="CDD" id="cd04301">
    <property type="entry name" value="NAT_SF"/>
    <property type="match status" value="1"/>
</dbReference>
<dbReference type="Pfam" id="PF00583">
    <property type="entry name" value="Acetyltransf_1"/>
    <property type="match status" value="1"/>
</dbReference>
<dbReference type="InterPro" id="IPR050832">
    <property type="entry name" value="Bact_Acetyltransf"/>
</dbReference>
<comment type="caution">
    <text evidence="4">The sequence shown here is derived from an EMBL/GenBank/DDBJ whole genome shotgun (WGS) entry which is preliminary data.</text>
</comment>
<keyword evidence="1" id="KW-0808">Transferase</keyword>
<dbReference type="EMBL" id="JXMS01000033">
    <property type="protein sequence ID" value="OBQ45998.1"/>
    <property type="molecule type" value="Genomic_DNA"/>
</dbReference>
<dbReference type="RefSeq" id="WP_066858118.1">
    <property type="nucleotide sequence ID" value="NZ_JXMS01000033.1"/>
</dbReference>
<proteinExistence type="predicted"/>
<dbReference type="InterPro" id="IPR016181">
    <property type="entry name" value="Acyl_CoA_acyltransferase"/>
</dbReference>
<feature type="domain" description="N-acetyltransferase" evidence="3">
    <location>
        <begin position="2"/>
        <end position="169"/>
    </location>
</feature>
<dbReference type="OrthoDB" id="3389160at2"/>
<protein>
    <recommendedName>
        <fullName evidence="3">N-acetyltransferase domain-containing protein</fullName>
    </recommendedName>
</protein>